<protein>
    <submittedName>
        <fullName evidence="1">Uncharacterized protein</fullName>
    </submittedName>
</protein>
<evidence type="ECO:0000313" key="1">
    <source>
        <dbReference type="EMBL" id="ABJ72797.1"/>
    </source>
</evidence>
<evidence type="ECO:0000313" key="2">
    <source>
        <dbReference type="Proteomes" id="UP000000240"/>
    </source>
</evidence>
<dbReference type="Proteomes" id="UP000000240">
    <property type="component" value="Chromosome"/>
</dbReference>
<dbReference type="HOGENOM" id="CLU_3404169_0_0_9"/>
<name>Q02Z25_LACLS</name>
<gene>
    <name evidence="1" type="ordered locus">LACR_1269</name>
</gene>
<dbReference type="AlphaFoldDB" id="Q02Z25"/>
<proteinExistence type="predicted"/>
<dbReference type="KEGG" id="llc:LACR_1269"/>
<reference evidence="1 2" key="1">
    <citation type="journal article" date="2006" name="Proc. Natl. Acad. Sci. U.S.A.">
        <title>Comparative genomics of the lactic acid bacteria.</title>
        <authorList>
            <person name="Makarova K."/>
            <person name="Slesarev A."/>
            <person name="Wolf Y."/>
            <person name="Sorokin A."/>
            <person name="Mirkin B."/>
            <person name="Koonin E."/>
            <person name="Pavlov A."/>
            <person name="Pavlova N."/>
            <person name="Karamychev V."/>
            <person name="Polouchine N."/>
            <person name="Shakhova V."/>
            <person name="Grigoriev I."/>
            <person name="Lou Y."/>
            <person name="Rohksar D."/>
            <person name="Lucas S."/>
            <person name="Huang K."/>
            <person name="Goodstein D.M."/>
            <person name="Hawkins T."/>
            <person name="Plengvidhya V."/>
            <person name="Welker D."/>
            <person name="Hughes J."/>
            <person name="Goh Y."/>
            <person name="Benson A."/>
            <person name="Baldwin K."/>
            <person name="Lee J.H."/>
            <person name="Diaz-Muniz I."/>
            <person name="Dosti B."/>
            <person name="Smeianov V."/>
            <person name="Wechter W."/>
            <person name="Barabote R."/>
            <person name="Lorca G."/>
            <person name="Altermann E."/>
            <person name="Barrangou R."/>
            <person name="Ganesan B."/>
            <person name="Xie Y."/>
            <person name="Rawsthorne H."/>
            <person name="Tamir D."/>
            <person name="Parker C."/>
            <person name="Breidt F."/>
            <person name="Broadbent J."/>
            <person name="Hutkins R."/>
            <person name="O'Sullivan D."/>
            <person name="Steele J."/>
            <person name="Unlu G."/>
            <person name="Saier M."/>
            <person name="Klaenhammer T."/>
            <person name="Richardson P."/>
            <person name="Kozyavkin S."/>
            <person name="Weimer B."/>
            <person name="Mills D."/>
        </authorList>
    </citation>
    <scope>NUCLEOTIDE SEQUENCE [LARGE SCALE GENOMIC DNA]</scope>
    <source>
        <strain evidence="1 2">SK11</strain>
    </source>
</reference>
<organism evidence="1 2">
    <name type="scientific">Lactococcus lactis subsp. cremoris (strain SK11)</name>
    <dbReference type="NCBI Taxonomy" id="272622"/>
    <lineage>
        <taxon>Bacteria</taxon>
        <taxon>Bacillati</taxon>
        <taxon>Bacillota</taxon>
        <taxon>Bacilli</taxon>
        <taxon>Lactobacillales</taxon>
        <taxon>Streptococcaceae</taxon>
        <taxon>Lactococcus</taxon>
        <taxon>Lactococcus cremoris subsp. cremoris</taxon>
    </lineage>
</organism>
<dbReference type="EMBL" id="CP000425">
    <property type="protein sequence ID" value="ABJ72797.1"/>
    <property type="molecule type" value="Genomic_DNA"/>
</dbReference>
<sequence>MKQINIIDIIPLLFAFVKEKLKFFYKKQNN</sequence>
<accession>Q02Z25</accession>